<dbReference type="AlphaFoldDB" id="A0A812K4H3"/>
<protein>
    <submittedName>
        <fullName evidence="2">Uncharacterized protein</fullName>
    </submittedName>
</protein>
<sequence length="408" mass="41798">VPRKRLQESAAVGCTSRYCTLPGQLTAAAESAWRALARDAGEQWASIVAALRDAPPTDPHALARLIRTIADLDVPHSGFGYRAGADEGVAVVLEALPTAPLPLPCALPLCAGPDGYIPAATQAALLESYGGVRCASAAHALALDLQASFRRDGAVAGGRLRQHHLGSPCSAPACGGAVRAAGAGHAGVEGDRAGAEASSTSGPARVLATRPSPSSAQTTTARAVRKGSHTHTQPAAMATSPAQAVTPEQWAALDGVDLADELRHPVPTIQEVPPFLRGALRGALVQALGALQAASGADCCSPAARVGQASAPNRGAEDPADAEAATRRRHAACANLRRGEVSRARHVLTSAALAPGDDTTWAALTDPERRPPAPRRPLPPTTLDFQPKRTPSPCHNGRGGGFARHALR</sequence>
<keyword evidence="3" id="KW-1185">Reference proteome</keyword>
<comment type="caution">
    <text evidence="2">The sequence shown here is derived from an EMBL/GenBank/DDBJ whole genome shotgun (WGS) entry which is preliminary data.</text>
</comment>
<reference evidence="2" key="1">
    <citation type="submission" date="2021-02" db="EMBL/GenBank/DDBJ databases">
        <authorList>
            <person name="Dougan E. K."/>
            <person name="Rhodes N."/>
            <person name="Thang M."/>
            <person name="Chan C."/>
        </authorList>
    </citation>
    <scope>NUCLEOTIDE SEQUENCE</scope>
</reference>
<name>A0A812K4H3_9DINO</name>
<dbReference type="EMBL" id="CAJNDS010000528">
    <property type="protein sequence ID" value="CAE7215732.1"/>
    <property type="molecule type" value="Genomic_DNA"/>
</dbReference>
<feature type="region of interest" description="Disordered" evidence="1">
    <location>
        <begin position="187"/>
        <end position="244"/>
    </location>
</feature>
<accession>A0A812K4H3</accession>
<gene>
    <name evidence="2" type="ORF">SNAT2548_LOCUS7573</name>
</gene>
<evidence type="ECO:0000313" key="2">
    <source>
        <dbReference type="EMBL" id="CAE7215732.1"/>
    </source>
</evidence>
<feature type="non-terminal residue" evidence="2">
    <location>
        <position position="408"/>
    </location>
</feature>
<evidence type="ECO:0000313" key="3">
    <source>
        <dbReference type="Proteomes" id="UP000604046"/>
    </source>
</evidence>
<evidence type="ECO:0000256" key="1">
    <source>
        <dbReference type="SAM" id="MobiDB-lite"/>
    </source>
</evidence>
<feature type="compositionally biased region" description="Polar residues" evidence="1">
    <location>
        <begin position="211"/>
        <end position="221"/>
    </location>
</feature>
<proteinExistence type="predicted"/>
<dbReference type="Proteomes" id="UP000604046">
    <property type="component" value="Unassembled WGS sequence"/>
</dbReference>
<feature type="region of interest" description="Disordered" evidence="1">
    <location>
        <begin position="306"/>
        <end position="328"/>
    </location>
</feature>
<feature type="region of interest" description="Disordered" evidence="1">
    <location>
        <begin position="358"/>
        <end position="408"/>
    </location>
</feature>
<dbReference type="OrthoDB" id="449462at2759"/>
<organism evidence="2 3">
    <name type="scientific">Symbiodinium natans</name>
    <dbReference type="NCBI Taxonomy" id="878477"/>
    <lineage>
        <taxon>Eukaryota</taxon>
        <taxon>Sar</taxon>
        <taxon>Alveolata</taxon>
        <taxon>Dinophyceae</taxon>
        <taxon>Suessiales</taxon>
        <taxon>Symbiodiniaceae</taxon>
        <taxon>Symbiodinium</taxon>
    </lineage>
</organism>